<organism evidence="1 2">
    <name type="scientific">Streptomyces albipurpureus</name>
    <dbReference type="NCBI Taxonomy" id="2897419"/>
    <lineage>
        <taxon>Bacteria</taxon>
        <taxon>Bacillati</taxon>
        <taxon>Actinomycetota</taxon>
        <taxon>Actinomycetes</taxon>
        <taxon>Kitasatosporales</taxon>
        <taxon>Streptomycetaceae</taxon>
        <taxon>Streptomyces</taxon>
    </lineage>
</organism>
<name>A0ABT0V084_9ACTN</name>
<protein>
    <submittedName>
        <fullName evidence="1">Uncharacterized protein</fullName>
    </submittedName>
</protein>
<dbReference type="Proteomes" id="UP001431429">
    <property type="component" value="Unassembled WGS sequence"/>
</dbReference>
<proteinExistence type="predicted"/>
<evidence type="ECO:0000313" key="2">
    <source>
        <dbReference type="Proteomes" id="UP001431429"/>
    </source>
</evidence>
<reference evidence="1" key="1">
    <citation type="submission" date="2022-06" db="EMBL/GenBank/DDBJ databases">
        <title>Genome public.</title>
        <authorList>
            <person name="Sun Q."/>
        </authorList>
    </citation>
    <scope>NUCLEOTIDE SEQUENCE</scope>
    <source>
        <strain evidence="1">CWNU-1</strain>
    </source>
</reference>
<dbReference type="RefSeq" id="WP_250923920.1">
    <property type="nucleotide sequence ID" value="NZ_JAMQAW010000079.1"/>
</dbReference>
<accession>A0ABT0V084</accession>
<evidence type="ECO:0000313" key="1">
    <source>
        <dbReference type="EMBL" id="MCM2393624.1"/>
    </source>
</evidence>
<keyword evidence="2" id="KW-1185">Reference proteome</keyword>
<sequence length="117" mass="12828">MSQALRAVRSLLATDGPLPPQESLHDLYGQMAEHGRAFLGIVERQQRRGRVLASGERRLLALTRARVEQSASVGSGIAAVVELVQVAELVHDLALLIRQHRPLRALRRRLGLSGGVR</sequence>
<gene>
    <name evidence="1" type="ORF">NBG84_36055</name>
</gene>
<comment type="caution">
    <text evidence="1">The sequence shown here is derived from an EMBL/GenBank/DDBJ whole genome shotgun (WGS) entry which is preliminary data.</text>
</comment>
<dbReference type="EMBL" id="JAMQAW010000079">
    <property type="protein sequence ID" value="MCM2393624.1"/>
    <property type="molecule type" value="Genomic_DNA"/>
</dbReference>